<sequence length="177" mass="19649">MSIPPQLQQALAGIDRQFQGNKLFDQFEQSTGLPRSVGVLGGGSLYALLVFLNIGGLGQLLTNIAGFVLPAYYSLIALKTVRKDDDTQLLVYWVVFAFFNVIEFWSKAILYWVPFYFLFKLVFLLWIGTPSTGGAQIVYNHFVGPIGDRILAATKGNHGENQINEFAESVSSKVHVQ</sequence>
<keyword evidence="10" id="KW-1185">Reference proteome</keyword>
<comment type="similarity">
    <text evidence="2 8">Belongs to the DP1 family.</text>
</comment>
<dbReference type="RefSeq" id="XP_034013599.1">
    <property type="nucleotide sequence ID" value="XM_034154207.1"/>
</dbReference>
<dbReference type="EMBL" id="SWFT01000050">
    <property type="protein sequence ID" value="KAA8905213.1"/>
    <property type="molecule type" value="Genomic_DNA"/>
</dbReference>
<feature type="transmembrane region" description="Helical" evidence="8">
    <location>
        <begin position="118"/>
        <end position="139"/>
    </location>
</feature>
<name>A0A642UTP4_DIURU</name>
<dbReference type="VEuPathDB" id="FungiDB:DIURU_001641"/>
<dbReference type="Proteomes" id="UP000449547">
    <property type="component" value="Unassembled WGS sequence"/>
</dbReference>
<evidence type="ECO:0000256" key="3">
    <source>
        <dbReference type="ARBA" id="ARBA00019184"/>
    </source>
</evidence>
<comment type="caution">
    <text evidence="8">Lacks conserved residue(s) required for the propagation of feature annotation.</text>
</comment>
<dbReference type="GO" id="GO:0016020">
    <property type="term" value="C:membrane"/>
    <property type="evidence" value="ECO:0007669"/>
    <property type="project" value="UniProtKB-SubCell"/>
</dbReference>
<evidence type="ECO:0000256" key="7">
    <source>
        <dbReference type="ARBA" id="ARBA00045873"/>
    </source>
</evidence>
<proteinExistence type="inferred from homology"/>
<dbReference type="InterPro" id="IPR004345">
    <property type="entry name" value="TB2_DP1_HVA22"/>
</dbReference>
<dbReference type="AlphaFoldDB" id="A0A642UTP4"/>
<reference evidence="9 10" key="1">
    <citation type="submission" date="2019-07" db="EMBL/GenBank/DDBJ databases">
        <title>Genome assembly of two rare yeast pathogens: Diutina rugosa and Trichomonascus ciferrii.</title>
        <authorList>
            <person name="Mixao V."/>
            <person name="Saus E."/>
            <person name="Hansen A."/>
            <person name="Lass-Flor C."/>
            <person name="Gabaldon T."/>
        </authorList>
    </citation>
    <scope>NUCLEOTIDE SEQUENCE [LARGE SCALE GENOMIC DNA]</scope>
    <source>
        <strain evidence="9 10">CBS 613</strain>
    </source>
</reference>
<comment type="function">
    <text evidence="7">Required to generate and maintain the structure of the tubular endoplasmic reticulum network and the vacuole. Induces high curvature in membranes and causes membrane tubule formation. Involved in membrane/vesicle trafficking.</text>
</comment>
<dbReference type="PANTHER" id="PTHR12300">
    <property type="entry name" value="HVA22-LIKE PROTEINS"/>
    <property type="match status" value="1"/>
</dbReference>
<dbReference type="OMA" id="DTQYWVV"/>
<organism evidence="9 10">
    <name type="scientific">Diutina rugosa</name>
    <name type="common">Yeast</name>
    <name type="synonym">Candida rugosa</name>
    <dbReference type="NCBI Taxonomy" id="5481"/>
    <lineage>
        <taxon>Eukaryota</taxon>
        <taxon>Fungi</taxon>
        <taxon>Dikarya</taxon>
        <taxon>Ascomycota</taxon>
        <taxon>Saccharomycotina</taxon>
        <taxon>Pichiomycetes</taxon>
        <taxon>Debaryomycetaceae</taxon>
        <taxon>Diutina</taxon>
    </lineage>
</organism>
<protein>
    <recommendedName>
        <fullName evidence="3 8">Protein YOP1</fullName>
    </recommendedName>
</protein>
<evidence type="ECO:0000313" key="10">
    <source>
        <dbReference type="Proteomes" id="UP000449547"/>
    </source>
</evidence>
<gene>
    <name evidence="9" type="ORF">DIURU_001641</name>
</gene>
<comment type="subcellular location">
    <subcellularLocation>
        <location evidence="1 8">Membrane</location>
        <topology evidence="1 8">Multi-pass membrane protein</topology>
    </subcellularLocation>
</comment>
<comment type="caution">
    <text evidence="9">The sequence shown here is derived from an EMBL/GenBank/DDBJ whole genome shotgun (WGS) entry which is preliminary data.</text>
</comment>
<evidence type="ECO:0000256" key="2">
    <source>
        <dbReference type="ARBA" id="ARBA00008573"/>
    </source>
</evidence>
<feature type="transmembrane region" description="Helical" evidence="8">
    <location>
        <begin position="90"/>
        <end position="112"/>
    </location>
</feature>
<dbReference type="GeneID" id="54780294"/>
<dbReference type="Pfam" id="PF03134">
    <property type="entry name" value="TB2_DP1_HVA22"/>
    <property type="match status" value="1"/>
</dbReference>
<feature type="transmembrane region" description="Helical" evidence="8">
    <location>
        <begin position="60"/>
        <end position="78"/>
    </location>
</feature>
<evidence type="ECO:0000256" key="1">
    <source>
        <dbReference type="ARBA" id="ARBA00004141"/>
    </source>
</evidence>
<dbReference type="PANTHER" id="PTHR12300:SF161">
    <property type="entry name" value="RECEPTOR EXPRESSION-ENHANCING PROTEIN"/>
    <property type="match status" value="1"/>
</dbReference>
<evidence type="ECO:0000256" key="5">
    <source>
        <dbReference type="ARBA" id="ARBA00022989"/>
    </source>
</evidence>
<keyword evidence="4 8" id="KW-0812">Transmembrane</keyword>
<accession>A0A642UTP4</accession>
<keyword evidence="5 8" id="KW-1133">Transmembrane helix</keyword>
<evidence type="ECO:0000256" key="4">
    <source>
        <dbReference type="ARBA" id="ARBA00022692"/>
    </source>
</evidence>
<evidence type="ECO:0000313" key="9">
    <source>
        <dbReference type="EMBL" id="KAA8905213.1"/>
    </source>
</evidence>
<dbReference type="OrthoDB" id="10009287at2759"/>
<evidence type="ECO:0000256" key="6">
    <source>
        <dbReference type="ARBA" id="ARBA00023136"/>
    </source>
</evidence>
<evidence type="ECO:0000256" key="8">
    <source>
        <dbReference type="RuleBase" id="RU362006"/>
    </source>
</evidence>
<keyword evidence="6 8" id="KW-0472">Membrane</keyword>